<dbReference type="SUPFAM" id="SSF53474">
    <property type="entry name" value="alpha/beta-Hydrolases"/>
    <property type="match status" value="1"/>
</dbReference>
<dbReference type="InterPro" id="IPR029058">
    <property type="entry name" value="AB_hydrolase_fold"/>
</dbReference>
<name>A0A1J7INQ2_9PEZI</name>
<proteinExistence type="inferred from homology"/>
<gene>
    <name evidence="3" type="ORF">CONLIGDRAFT_704502</name>
</gene>
<dbReference type="AlphaFoldDB" id="A0A1J7INQ2"/>
<dbReference type="EMBL" id="KV875098">
    <property type="protein sequence ID" value="OIW29102.1"/>
    <property type="molecule type" value="Genomic_DNA"/>
</dbReference>
<comment type="similarity">
    <text evidence="1">Belongs to the polyketide transferase af380 family.</text>
</comment>
<organism evidence="3 4">
    <name type="scientific">Coniochaeta ligniaria NRRL 30616</name>
    <dbReference type="NCBI Taxonomy" id="1408157"/>
    <lineage>
        <taxon>Eukaryota</taxon>
        <taxon>Fungi</taxon>
        <taxon>Dikarya</taxon>
        <taxon>Ascomycota</taxon>
        <taxon>Pezizomycotina</taxon>
        <taxon>Sordariomycetes</taxon>
        <taxon>Sordariomycetidae</taxon>
        <taxon>Coniochaetales</taxon>
        <taxon>Coniochaetaceae</taxon>
        <taxon>Coniochaeta</taxon>
    </lineage>
</organism>
<evidence type="ECO:0000259" key="2">
    <source>
        <dbReference type="Pfam" id="PF12697"/>
    </source>
</evidence>
<protein>
    <submittedName>
        <fullName evidence="3">Alpha/beta-hydrolase</fullName>
    </submittedName>
</protein>
<dbReference type="OrthoDB" id="2498029at2759"/>
<dbReference type="STRING" id="1408157.A0A1J7INQ2"/>
<dbReference type="GO" id="GO:0016787">
    <property type="term" value="F:hydrolase activity"/>
    <property type="evidence" value="ECO:0007669"/>
    <property type="project" value="UniProtKB-KW"/>
</dbReference>
<dbReference type="InParanoid" id="A0A1J7INQ2"/>
<dbReference type="Proteomes" id="UP000182658">
    <property type="component" value="Unassembled WGS sequence"/>
</dbReference>
<keyword evidence="4" id="KW-1185">Reference proteome</keyword>
<evidence type="ECO:0000256" key="1">
    <source>
        <dbReference type="ARBA" id="ARBA00029464"/>
    </source>
</evidence>
<evidence type="ECO:0000313" key="4">
    <source>
        <dbReference type="Proteomes" id="UP000182658"/>
    </source>
</evidence>
<dbReference type="PANTHER" id="PTHR47751">
    <property type="entry name" value="SUPERFAMILY HYDROLASE, PUTATIVE (AFU_ORTHOLOGUE AFUA_2G16580)-RELATED"/>
    <property type="match status" value="1"/>
</dbReference>
<reference evidence="3 4" key="1">
    <citation type="submission" date="2016-10" db="EMBL/GenBank/DDBJ databases">
        <title>Draft genome sequence of Coniochaeta ligniaria NRRL30616, a lignocellulolytic fungus for bioabatement of inhibitors in plant biomass hydrolysates.</title>
        <authorList>
            <consortium name="DOE Joint Genome Institute"/>
            <person name="Jimenez D.J."/>
            <person name="Hector R.E."/>
            <person name="Riley R."/>
            <person name="Sun H."/>
            <person name="Grigoriev I.V."/>
            <person name="Van Elsas J.D."/>
            <person name="Nichols N.N."/>
        </authorList>
    </citation>
    <scope>NUCLEOTIDE SEQUENCE [LARGE SCALE GENOMIC DNA]</scope>
    <source>
        <strain evidence="3 4">NRRL 30616</strain>
    </source>
</reference>
<evidence type="ECO:0000313" key="3">
    <source>
        <dbReference type="EMBL" id="OIW29102.1"/>
    </source>
</evidence>
<dbReference type="Gene3D" id="3.40.50.1820">
    <property type="entry name" value="alpha/beta hydrolase"/>
    <property type="match status" value="1"/>
</dbReference>
<dbReference type="InterPro" id="IPR000073">
    <property type="entry name" value="AB_hydrolase_1"/>
</dbReference>
<dbReference type="Gene3D" id="1.10.10.800">
    <property type="match status" value="1"/>
</dbReference>
<feature type="domain" description="AB hydrolase-1" evidence="2">
    <location>
        <begin position="32"/>
        <end position="275"/>
    </location>
</feature>
<sequence>MASSKLVEFKTYDGLTLRGDFYSVGENKPCIIMSNGFSGRRTHYLPDFAARFHAAGYGVLVYDNRCCGESDGMPRLEVDPQLQTRDYFDAFVFASSLPDVDATKIVYWGTSMSGGVALCAAAINKGIKAVIAQVPFISGEWVSLTAGGDPVGLLMERAKRANTGEPTMIPVFPETAEEVADGTTKAVLKDTGAPEFVAELARRGIEYDTTTTLQSLTYSSMLEPMSVMHRIAPTPLLIIAAGKDVTTPTHLQLTAYEKALEPKKLHIFQGAGHFELYSGENFEKNICIQIEFLKGIFHGL</sequence>
<accession>A0A1J7INQ2</accession>
<dbReference type="InterPro" id="IPR051411">
    <property type="entry name" value="Polyketide_trans_af380"/>
</dbReference>
<dbReference type="Pfam" id="PF12697">
    <property type="entry name" value="Abhydrolase_6"/>
    <property type="match status" value="1"/>
</dbReference>
<dbReference type="PANTHER" id="PTHR47751:SF2">
    <property type="entry name" value="DLTD N-TERMINAL DOMAIN PROTEIN (AFU_ORTHOLOGUE AFUA_8G00380)-RELATED"/>
    <property type="match status" value="1"/>
</dbReference>
<keyword evidence="3" id="KW-0378">Hydrolase</keyword>